<dbReference type="EMBL" id="AP022613">
    <property type="protein sequence ID" value="BBZ39563.1"/>
    <property type="molecule type" value="Genomic_DNA"/>
</dbReference>
<evidence type="ECO:0000313" key="2">
    <source>
        <dbReference type="Proteomes" id="UP000467385"/>
    </source>
</evidence>
<proteinExistence type="predicted"/>
<protein>
    <submittedName>
        <fullName evidence="1">Uncharacterized protein</fullName>
    </submittedName>
</protein>
<reference evidence="1 2" key="1">
    <citation type="journal article" date="2019" name="Emerg. Microbes Infect.">
        <title>Comprehensive subspecies identification of 175 nontuberculous mycobacteria species based on 7547 genomic profiles.</title>
        <authorList>
            <person name="Matsumoto Y."/>
            <person name="Kinjo T."/>
            <person name="Motooka D."/>
            <person name="Nabeya D."/>
            <person name="Jung N."/>
            <person name="Uechi K."/>
            <person name="Horii T."/>
            <person name="Iida T."/>
            <person name="Fujita J."/>
            <person name="Nakamura S."/>
        </authorList>
    </citation>
    <scope>NUCLEOTIDE SEQUENCE [LARGE SCALE GENOMIC DNA]</scope>
    <source>
        <strain evidence="1 2">JCM 14738</strain>
    </source>
</reference>
<gene>
    <name evidence="1" type="ORF">MCNS_26260</name>
</gene>
<dbReference type="Proteomes" id="UP000467385">
    <property type="component" value="Chromosome"/>
</dbReference>
<dbReference type="AlphaFoldDB" id="A0A1X1SSU7"/>
<name>A0A1X1SSU7_9MYCO</name>
<keyword evidence="2" id="KW-1185">Reference proteome</keyword>
<organism evidence="1 2">
    <name type="scientific">Mycobacterium conspicuum</name>
    <dbReference type="NCBI Taxonomy" id="44010"/>
    <lineage>
        <taxon>Bacteria</taxon>
        <taxon>Bacillati</taxon>
        <taxon>Actinomycetota</taxon>
        <taxon>Actinomycetes</taxon>
        <taxon>Mycobacteriales</taxon>
        <taxon>Mycobacteriaceae</taxon>
        <taxon>Mycobacterium</taxon>
    </lineage>
</organism>
<sequence>MLMRDTSRDRVHAVQSVQTSVRRHGLAVMAAVVLALVISVLNFALGHAGVGVAAVIAGLLAFGAGMDWLAMDSGRVRQAESGAPTTRRAPPT</sequence>
<dbReference type="STRING" id="44010.AWC00_28155"/>
<evidence type="ECO:0000313" key="1">
    <source>
        <dbReference type="EMBL" id="BBZ39563.1"/>
    </source>
</evidence>
<accession>A0A1X1SSU7</accession>